<proteinExistence type="inferred from homology"/>
<evidence type="ECO:0000256" key="4">
    <source>
        <dbReference type="ARBA" id="ARBA00023002"/>
    </source>
</evidence>
<evidence type="ECO:0000256" key="6">
    <source>
        <dbReference type="ARBA" id="ARBA00023194"/>
    </source>
</evidence>
<dbReference type="Pfam" id="PF02668">
    <property type="entry name" value="TauD"/>
    <property type="match status" value="1"/>
</dbReference>
<dbReference type="EC" id="1.14.11.21" evidence="9"/>
<dbReference type="InterPro" id="IPR042098">
    <property type="entry name" value="TauD-like_sf"/>
</dbReference>
<keyword evidence="4 9" id="KW-0560">Oxidoreductase</keyword>
<organism evidence="9 10">
    <name type="scientific">Erwinia tasmaniensis (strain DSM 17950 / CFBP 7177 / CIP 109463 / NCPPB 4357 / Et1/99)</name>
    <dbReference type="NCBI Taxonomy" id="465817"/>
    <lineage>
        <taxon>Bacteria</taxon>
        <taxon>Pseudomonadati</taxon>
        <taxon>Pseudomonadota</taxon>
        <taxon>Gammaproteobacteria</taxon>
        <taxon>Enterobacterales</taxon>
        <taxon>Erwiniaceae</taxon>
        <taxon>Erwinia</taxon>
    </lineage>
</organism>
<keyword evidence="6" id="KW-0045">Antibiotic biosynthesis</keyword>
<evidence type="ECO:0000259" key="8">
    <source>
        <dbReference type="Pfam" id="PF02668"/>
    </source>
</evidence>
<dbReference type="OrthoDB" id="480112at2"/>
<comment type="similarity">
    <text evidence="2">Belongs to the clavaminate synthase family.</text>
</comment>
<reference evidence="9 10" key="1">
    <citation type="journal article" date="2008" name="Environ. Microbiol.">
        <title>The genome of Erwinia tasmaniensis strain Et1/99, a non-pathogenic bacterium in the genus Erwinia.</title>
        <authorList>
            <person name="Kube M."/>
            <person name="Migdoll A.M."/>
            <person name="Mueller I."/>
            <person name="Kuhl H."/>
            <person name="Beck A."/>
            <person name="Reinhardt R."/>
            <person name="Geider K."/>
        </authorList>
    </citation>
    <scope>NUCLEOTIDE SEQUENCE [LARGE SCALE GENOMIC DNA]</scope>
    <source>
        <strain evidence="10">DSM 17950 / CFBP 7177 / CIP 109463 / NCPPB 4357 / Et1/99</strain>
    </source>
</reference>
<sequence>MDISKISGEHLLDLNSIYIDELLGVSAYSPYAQPCKFIKESYLYSCQLPSKIIEALYDFRNYSNDYGVLLIRGFNVISDNILTPNDNFSIPDACHFYRERIISMVGEQLGYLVSYKQEKKGAIFQNIIPSKEHEYHLSSESSKSLLNFHTEIAFHHEKPDYIILLCIRPDHDKKAKTFTSSTRRIKSYLSDGDISVLSEERFKTGVDYSFGSKHGEKGNGRIVSVFKINNHDHICYDLDLMEGIDNEANEVLKKLAKAANHAKCYVSLESGDLFIIDNNRAIHGRTSFTPRYDGFDRWLLRACVLEDRVKLESVTAEGNPRMICRKF</sequence>
<dbReference type="SUPFAM" id="SSF51197">
    <property type="entry name" value="Clavaminate synthase-like"/>
    <property type="match status" value="1"/>
</dbReference>
<gene>
    <name evidence="9" type="primary">cs1</name>
    <name evidence="9" type="ordered locus">ETA_28190</name>
</gene>
<keyword evidence="10" id="KW-1185">Reference proteome</keyword>
<dbReference type="HOGENOM" id="CLU_044078_1_0_6"/>
<evidence type="ECO:0000256" key="3">
    <source>
        <dbReference type="ARBA" id="ARBA00022723"/>
    </source>
</evidence>
<protein>
    <submittedName>
        <fullName evidence="9">Clavaminate synthase 1</fullName>
        <ecNumber evidence="9">1.14.11.21</ecNumber>
    </submittedName>
</protein>
<dbReference type="InterPro" id="IPR014503">
    <property type="entry name" value="Clavaminate_syn-like"/>
</dbReference>
<evidence type="ECO:0000313" key="9">
    <source>
        <dbReference type="EMBL" id="CAO97865.1"/>
    </source>
</evidence>
<dbReference type="InterPro" id="IPR050411">
    <property type="entry name" value="AlphaKG_dependent_hydroxylases"/>
</dbReference>
<feature type="binding site" evidence="7">
    <location>
        <position position="151"/>
    </location>
    <ligand>
        <name>Fe cation</name>
        <dbReference type="ChEBI" id="CHEBI:24875"/>
    </ligand>
</feature>
<dbReference type="GO" id="GO:0005506">
    <property type="term" value="F:iron ion binding"/>
    <property type="evidence" value="ECO:0007669"/>
    <property type="project" value="InterPro"/>
</dbReference>
<accession>B2VF28</accession>
<keyword evidence="5 7" id="KW-0408">Iron</keyword>
<evidence type="ECO:0000256" key="7">
    <source>
        <dbReference type="PIRSR" id="PIRSR019543-2"/>
    </source>
</evidence>
<dbReference type="eggNOG" id="COG2175">
    <property type="taxonomic scope" value="Bacteria"/>
</dbReference>
<dbReference type="InterPro" id="IPR003819">
    <property type="entry name" value="TauD/TfdA-like"/>
</dbReference>
<dbReference type="RefSeq" id="WP_012442522.1">
    <property type="nucleotide sequence ID" value="NC_010694.1"/>
</dbReference>
<dbReference type="GO" id="GO:0017000">
    <property type="term" value="P:antibiotic biosynthetic process"/>
    <property type="evidence" value="ECO:0007669"/>
    <property type="project" value="UniProtKB-KW"/>
</dbReference>
<dbReference type="PANTHER" id="PTHR10696">
    <property type="entry name" value="GAMMA-BUTYROBETAINE HYDROXYLASE-RELATED"/>
    <property type="match status" value="1"/>
</dbReference>
<evidence type="ECO:0000256" key="1">
    <source>
        <dbReference type="ARBA" id="ARBA00001954"/>
    </source>
</evidence>
<dbReference type="KEGG" id="eta:ETA_28190"/>
<evidence type="ECO:0000256" key="2">
    <source>
        <dbReference type="ARBA" id="ARBA00008425"/>
    </source>
</evidence>
<feature type="binding site" evidence="7">
    <location>
        <position position="149"/>
    </location>
    <ligand>
        <name>Fe cation</name>
        <dbReference type="ChEBI" id="CHEBI:24875"/>
    </ligand>
</feature>
<dbReference type="PANTHER" id="PTHR10696:SF56">
    <property type="entry name" value="TAUD_TFDA-LIKE DOMAIN-CONTAINING PROTEIN"/>
    <property type="match status" value="1"/>
</dbReference>
<comment type="cofactor">
    <cofactor evidence="1">
        <name>Fe(2+)</name>
        <dbReference type="ChEBI" id="CHEBI:29033"/>
    </cofactor>
</comment>
<name>B2VF28_ERWT9</name>
<dbReference type="PIRSF" id="PIRSF019543">
    <property type="entry name" value="Clavaminate_syn"/>
    <property type="match status" value="1"/>
</dbReference>
<dbReference type="AlphaFoldDB" id="B2VF28"/>
<feature type="domain" description="TauD/TfdA-like" evidence="8">
    <location>
        <begin position="60"/>
        <end position="302"/>
    </location>
</feature>
<dbReference type="Proteomes" id="UP000001726">
    <property type="component" value="Chromosome"/>
</dbReference>
<dbReference type="Gene3D" id="3.60.130.10">
    <property type="entry name" value="Clavaminate synthase-like"/>
    <property type="match status" value="1"/>
</dbReference>
<dbReference type="GO" id="GO:0033758">
    <property type="term" value="F:clavaminate synthase activity"/>
    <property type="evidence" value="ECO:0007669"/>
    <property type="project" value="UniProtKB-EC"/>
</dbReference>
<dbReference type="EMBL" id="CU468135">
    <property type="protein sequence ID" value="CAO97865.1"/>
    <property type="molecule type" value="Genomic_DNA"/>
</dbReference>
<dbReference type="STRING" id="465817.ETA_28190"/>
<evidence type="ECO:0000256" key="5">
    <source>
        <dbReference type="ARBA" id="ARBA00023004"/>
    </source>
</evidence>
<keyword evidence="3 7" id="KW-0479">Metal-binding</keyword>
<evidence type="ECO:0000313" key="10">
    <source>
        <dbReference type="Proteomes" id="UP000001726"/>
    </source>
</evidence>